<evidence type="ECO:0000256" key="4">
    <source>
        <dbReference type="PROSITE-ProRule" id="PRU00134"/>
    </source>
</evidence>
<feature type="compositionally biased region" description="Basic and acidic residues" evidence="5">
    <location>
        <begin position="215"/>
        <end position="227"/>
    </location>
</feature>
<keyword evidence="8" id="KW-1185">Reference proteome</keyword>
<proteinExistence type="predicted"/>
<dbReference type="EMBL" id="JADGJW010000052">
    <property type="protein sequence ID" value="KAJ3225801.1"/>
    <property type="molecule type" value="Genomic_DNA"/>
</dbReference>
<evidence type="ECO:0000256" key="5">
    <source>
        <dbReference type="SAM" id="MobiDB-lite"/>
    </source>
</evidence>
<feature type="compositionally biased region" description="Polar residues" evidence="5">
    <location>
        <begin position="113"/>
        <end position="126"/>
    </location>
</feature>
<dbReference type="Gene3D" id="6.10.140.2220">
    <property type="match status" value="1"/>
</dbReference>
<dbReference type="SUPFAM" id="SSF144232">
    <property type="entry name" value="HIT/MYND zinc finger-like"/>
    <property type="match status" value="1"/>
</dbReference>
<gene>
    <name evidence="7" type="ORF">HK099_006199</name>
</gene>
<feature type="region of interest" description="Disordered" evidence="5">
    <location>
        <begin position="185"/>
        <end position="255"/>
    </location>
</feature>
<keyword evidence="3" id="KW-0862">Zinc</keyword>
<evidence type="ECO:0000256" key="1">
    <source>
        <dbReference type="ARBA" id="ARBA00022723"/>
    </source>
</evidence>
<name>A0AAD5U953_9FUNG</name>
<evidence type="ECO:0000256" key="3">
    <source>
        <dbReference type="ARBA" id="ARBA00022833"/>
    </source>
</evidence>
<evidence type="ECO:0000256" key="2">
    <source>
        <dbReference type="ARBA" id="ARBA00022771"/>
    </source>
</evidence>
<organism evidence="7 8">
    <name type="scientific">Clydaea vesicula</name>
    <dbReference type="NCBI Taxonomy" id="447962"/>
    <lineage>
        <taxon>Eukaryota</taxon>
        <taxon>Fungi</taxon>
        <taxon>Fungi incertae sedis</taxon>
        <taxon>Chytridiomycota</taxon>
        <taxon>Chytridiomycota incertae sedis</taxon>
        <taxon>Chytridiomycetes</taxon>
        <taxon>Lobulomycetales</taxon>
        <taxon>Lobulomycetaceae</taxon>
        <taxon>Clydaea</taxon>
    </lineage>
</organism>
<dbReference type="Proteomes" id="UP001211065">
    <property type="component" value="Unassembled WGS sequence"/>
</dbReference>
<evidence type="ECO:0000313" key="7">
    <source>
        <dbReference type="EMBL" id="KAJ3225801.1"/>
    </source>
</evidence>
<feature type="compositionally biased region" description="Basic residues" evidence="5">
    <location>
        <begin position="129"/>
        <end position="142"/>
    </location>
</feature>
<reference evidence="7" key="1">
    <citation type="submission" date="2020-05" db="EMBL/GenBank/DDBJ databases">
        <title>Phylogenomic resolution of chytrid fungi.</title>
        <authorList>
            <person name="Stajich J.E."/>
            <person name="Amses K."/>
            <person name="Simmons R."/>
            <person name="Seto K."/>
            <person name="Myers J."/>
            <person name="Bonds A."/>
            <person name="Quandt C.A."/>
            <person name="Barry K."/>
            <person name="Liu P."/>
            <person name="Grigoriev I."/>
            <person name="Longcore J.E."/>
            <person name="James T.Y."/>
        </authorList>
    </citation>
    <scope>NUCLEOTIDE SEQUENCE</scope>
    <source>
        <strain evidence="7">JEL0476</strain>
    </source>
</reference>
<feature type="domain" description="MYND-type" evidence="6">
    <location>
        <begin position="474"/>
        <end position="515"/>
    </location>
</feature>
<dbReference type="GO" id="GO:0008270">
    <property type="term" value="F:zinc ion binding"/>
    <property type="evidence" value="ECO:0007669"/>
    <property type="project" value="UniProtKB-KW"/>
</dbReference>
<evidence type="ECO:0000313" key="8">
    <source>
        <dbReference type="Proteomes" id="UP001211065"/>
    </source>
</evidence>
<dbReference type="AlphaFoldDB" id="A0AAD5U953"/>
<keyword evidence="1" id="KW-0479">Metal-binding</keyword>
<accession>A0AAD5U953</accession>
<comment type="caution">
    <text evidence="7">The sequence shown here is derived from an EMBL/GenBank/DDBJ whole genome shotgun (WGS) entry which is preliminary data.</text>
</comment>
<dbReference type="InterPro" id="IPR002893">
    <property type="entry name" value="Znf_MYND"/>
</dbReference>
<keyword evidence="2 4" id="KW-0863">Zinc-finger</keyword>
<feature type="region of interest" description="Disordered" evidence="5">
    <location>
        <begin position="111"/>
        <end position="149"/>
    </location>
</feature>
<sequence>MDEILTGIILQSYKPGTVIIDMMKKVNLEKTLIALETASTFGASVILPLPRTEAYKSRIVELFGKDRVLIFSKPPSSRKLIFSCIDSFESNKKKALAIPKKLSEDLQRPDLIESNNSHQHISQIDATNKKKRKKKVKNHSHSHNGVLCTHNHEESNSHVTQHHDDLGINQQFHFHNGVSCNNTHEPKFSDNHLHSHNGAPCNHSHEHSHSHHAFHSGEPRNLIDRHSQSGGDEGACSHTHPHSSVDTSCGHHHDDQNFHHLEEQISMLNLTDNPDESKKISTLSAEEFSVIQSRLQSLISSVTTEPELAVEPIINGSLEYVKAILFLCSYGDTLPTKYSVSNENFINLQERLETLNSERDLKHIGFAGYFATKEIIEGILHNISKLSDLSFLNQNIFHSYLALLLCLLSYPLNDTARSDFLSLGGPEILKLPSSNGVPGTGGGLRSPDPKARSICKEIVAQMIQFGSWLRKCDFASCSNRETVQGEFKCCSRCKFNSYCNKEHQVSDWKNHKTYCVEL</sequence>
<evidence type="ECO:0000259" key="6">
    <source>
        <dbReference type="PROSITE" id="PS50865"/>
    </source>
</evidence>
<dbReference type="PROSITE" id="PS50865">
    <property type="entry name" value="ZF_MYND_2"/>
    <property type="match status" value="1"/>
</dbReference>
<dbReference type="Pfam" id="PF01753">
    <property type="entry name" value="zf-MYND"/>
    <property type="match status" value="1"/>
</dbReference>
<protein>
    <recommendedName>
        <fullName evidence="6">MYND-type domain-containing protein</fullName>
    </recommendedName>
</protein>